<dbReference type="GO" id="GO:0008408">
    <property type="term" value="F:3'-5' exonuclease activity"/>
    <property type="evidence" value="ECO:0007669"/>
    <property type="project" value="TreeGrafter"/>
</dbReference>
<accession>A0A4Q1BQ94</accession>
<feature type="compositionally biased region" description="Low complexity" evidence="2">
    <location>
        <begin position="1415"/>
        <end position="1437"/>
    </location>
</feature>
<dbReference type="PRINTS" id="PR00867">
    <property type="entry name" value="DNAPOLG"/>
</dbReference>
<dbReference type="PANTHER" id="PTHR10267:SF0">
    <property type="entry name" value="DNA POLYMERASE SUBUNIT GAMMA-1"/>
    <property type="match status" value="1"/>
</dbReference>
<dbReference type="InterPro" id="IPR002297">
    <property type="entry name" value="DNA-dir_DNA_pol_A_mt"/>
</dbReference>
<dbReference type="EMBL" id="SDIL01000024">
    <property type="protein sequence ID" value="RXK39972.1"/>
    <property type="molecule type" value="Genomic_DNA"/>
</dbReference>
<evidence type="ECO:0000313" key="5">
    <source>
        <dbReference type="Proteomes" id="UP000289152"/>
    </source>
</evidence>
<feature type="compositionally biased region" description="Polar residues" evidence="2">
    <location>
        <begin position="1390"/>
        <end position="1414"/>
    </location>
</feature>
<sequence>MKEDPSASLRTRSLEAEDYKWALELARQQHDMVIDQDDSVKERVKLPTLLGRKPRKKVVDDPAKSDGLISTQPIMKTSRKGKEKQPSVDSPPLLSISDPGPSIRRNPVGVQMLSPSLHSQLFPGTPSPKPDQALIDLSISHLSSHGLSPSAASINPEISFDLPPLQGKNIREHFYNLGQSTAEPYLSMAKQLASSSIPPIPESWEVERSGWTKYFPDGRRESVDDLGEEKLVIFDVETLYKLSPYPVLATAATPTAWYSWISPTVFENPPEIIAPPPPKWEKQIQKHHPHDLIPLFKNDQSKPRVVIGHNVGYDRARVLEEYSLERTSTRWIDTLSLHVATRGITSVQRPAWIKHRKGKMERKTQQNEVIEFLREQAEIEGDQSFLLDDLPSESNIYSDDSNSEIEAKRWQDVTSVNSLAEVASLHCGHSVDKSIRNRFSDETIKHASMIRLELQELISYCAKDVKVTHEVYRKVFPLFLQSCPHPATFGGILTMGNSFLPVDESWRRYLRDAEGKYQEMEKGVRKALRILADNLRLHGKGDDPWSDQLDWTPKPARWAEGGPGLELDQHSSSSPTVSTPTLLATSPASPSSTTSTVETPSSSESKQIVTTTTSSVDERESKIPDWYSPIQQDPSYLISTMSQRKLLPLILRMTYKTHPVAFSHEHFWCFMVPHDSHEKVMEFIDVHGPPLELSSKDTHLHPFLEHYTFFRIGRTDEPRKSKLTGSSVKRLIAAVDLETGYPSLFTRLSSSDLVTMQDEFLTCAKDMLDNGRDTVWGKQLDWSFSPITSTKPSNTNSSTTSLEPSVNVKVRRSGKKTDHGTWPKWYWDLTAPSTNSKIPFGELDLTVKKIVAPLLLRLQWQSYPLVYSRQHKWLYKVPKSVESNSSHSDSEESSSKSGPLSKSESHKIITDLVHFDPVKGDEALAADKDHIYLRLPHKDGEGKNVGNPLSKSFVKAIESGELSSLTADGSEGETTAQAARDATQLNALCSYWISSRERIMDQLVHYPSTTSEQGMILPQMITMGTVTRRAVEATWLTASNAKPNRVGSELKAMVRAPPGYSIVGADVDSEELWISSVMGDSQFGFHGSTAIGWMTLEGTKSTGTDLHSKTASILSISRDAAKVFNYSRIYGAGVKHAIQLLLQGDPTLNKEEASKRSRELYKSTKGMKIKRNDQLPPSTIESIWHGGSESFLFNTLESIASSEKPLTPALNCGITNALKKSYLDERNDYLPSRINWVVQSSGVDYLHMLLICMEYLIRKYEIKARYIISVHDEIRYLVEEKDKYKCGLALQISNAWTRSLFCYNLGMKDLPQGVTFFSSVDFDIVWRKEVTMDCKTPSHDLVIPPGESLDILQILDKTGKDGLGEERGNFNDNTESISKILSPLDSTFDTNTINSSPEKQPSSIHSISETSTRPTSIHSITETSEIRTSSSSSSSSELLKQPPLFSNISSHNHILFLRAQADKYSIAARKWLDSQKGLKFDGMVLPPRRDIRKVREGMSKGSHHGPVGSSKTDLSKVGHDKLGYGPSKMAEQSDEDKSGMGEGFGRGKKEWKGGEVGRVGRGGEVGLIRKNGEVEKVGRIRKDGKNGKVQRNEGIKKGEEEEGIKDELGYSNWTKEEIEELVRNADTLHLTLE</sequence>
<evidence type="ECO:0000259" key="3">
    <source>
        <dbReference type="SMART" id="SM00482"/>
    </source>
</evidence>
<dbReference type="Pfam" id="PF00476">
    <property type="entry name" value="DNA_pol_A"/>
    <property type="match status" value="1"/>
</dbReference>
<keyword evidence="5" id="KW-1185">Reference proteome</keyword>
<dbReference type="InterPro" id="IPR012337">
    <property type="entry name" value="RNaseH-like_sf"/>
</dbReference>
<feature type="compositionally biased region" description="Polar residues" evidence="2">
    <location>
        <begin position="606"/>
        <end position="615"/>
    </location>
</feature>
<dbReference type="FunCoup" id="A0A4Q1BQ94">
    <property type="interactions" value="234"/>
</dbReference>
<proteinExistence type="predicted"/>
<dbReference type="GO" id="GO:0003887">
    <property type="term" value="F:DNA-directed DNA polymerase activity"/>
    <property type="evidence" value="ECO:0007669"/>
    <property type="project" value="InterPro"/>
</dbReference>
<dbReference type="Pfam" id="PF18136">
    <property type="entry name" value="DNApol_Exo"/>
    <property type="match status" value="1"/>
</dbReference>
<dbReference type="PANTHER" id="PTHR10267">
    <property type="entry name" value="DNA POLYMERASE SUBUNIT GAMMA-1"/>
    <property type="match status" value="1"/>
</dbReference>
<evidence type="ECO:0000256" key="1">
    <source>
        <dbReference type="ARBA" id="ARBA00031966"/>
    </source>
</evidence>
<feature type="region of interest" description="Disordered" evidence="2">
    <location>
        <begin position="1497"/>
        <end position="1557"/>
    </location>
</feature>
<dbReference type="Gene3D" id="1.10.150.20">
    <property type="entry name" value="5' to 3' exonuclease, C-terminal subdomain"/>
    <property type="match status" value="1"/>
</dbReference>
<dbReference type="GO" id="GO:0006264">
    <property type="term" value="P:mitochondrial DNA replication"/>
    <property type="evidence" value="ECO:0007669"/>
    <property type="project" value="TreeGrafter"/>
</dbReference>
<dbReference type="InParanoid" id="A0A4Q1BQ94"/>
<reference evidence="4 5" key="1">
    <citation type="submission" date="2016-06" db="EMBL/GenBank/DDBJ databases">
        <title>Evolution of pathogenesis and genome organization in the Tremellales.</title>
        <authorList>
            <person name="Cuomo C."/>
            <person name="Litvintseva A."/>
            <person name="Heitman J."/>
            <person name="Chen Y."/>
            <person name="Sun S."/>
            <person name="Springer D."/>
            <person name="Dromer F."/>
            <person name="Young S."/>
            <person name="Zeng Q."/>
            <person name="Chapman S."/>
            <person name="Gujja S."/>
            <person name="Saif S."/>
            <person name="Birren B."/>
        </authorList>
    </citation>
    <scope>NUCLEOTIDE SEQUENCE [LARGE SCALE GENOMIC DNA]</scope>
    <source>
        <strain evidence="4 5">ATCC 28783</strain>
    </source>
</reference>
<feature type="region of interest" description="Disordered" evidence="2">
    <location>
        <begin position="791"/>
        <end position="815"/>
    </location>
</feature>
<organism evidence="4 5">
    <name type="scientific">Tremella mesenterica</name>
    <name type="common">Jelly fungus</name>
    <dbReference type="NCBI Taxonomy" id="5217"/>
    <lineage>
        <taxon>Eukaryota</taxon>
        <taxon>Fungi</taxon>
        <taxon>Dikarya</taxon>
        <taxon>Basidiomycota</taxon>
        <taxon>Agaricomycotina</taxon>
        <taxon>Tremellomycetes</taxon>
        <taxon>Tremellales</taxon>
        <taxon>Tremellaceae</taxon>
        <taxon>Tremella</taxon>
    </lineage>
</organism>
<feature type="region of interest" description="Disordered" evidence="2">
    <location>
        <begin position="542"/>
        <end position="616"/>
    </location>
</feature>
<feature type="compositionally biased region" description="Low complexity" evidence="2">
    <location>
        <begin position="791"/>
        <end position="801"/>
    </location>
</feature>
<feature type="compositionally biased region" description="Basic and acidic residues" evidence="2">
    <location>
        <begin position="1535"/>
        <end position="1555"/>
    </location>
</feature>
<dbReference type="STRING" id="5217.A0A4Q1BQ94"/>
<feature type="compositionally biased region" description="Basic and acidic residues" evidence="2">
    <location>
        <begin position="1513"/>
        <end position="1522"/>
    </location>
</feature>
<dbReference type="OrthoDB" id="5588663at2759"/>
<feature type="region of interest" description="Disordered" evidence="2">
    <location>
        <begin position="881"/>
        <end position="903"/>
    </location>
</feature>
<evidence type="ECO:0000256" key="2">
    <source>
        <dbReference type="SAM" id="MobiDB-lite"/>
    </source>
</evidence>
<dbReference type="SUPFAM" id="SSF56672">
    <property type="entry name" value="DNA/RNA polymerases"/>
    <property type="match status" value="1"/>
</dbReference>
<dbReference type="SUPFAM" id="SSF53098">
    <property type="entry name" value="Ribonuclease H-like"/>
    <property type="match status" value="1"/>
</dbReference>
<feature type="domain" description="DNA-directed DNA polymerase family A palm" evidence="3">
    <location>
        <begin position="1047"/>
        <end position="1282"/>
    </location>
</feature>
<dbReference type="Proteomes" id="UP000289152">
    <property type="component" value="Unassembled WGS sequence"/>
</dbReference>
<dbReference type="InterPro" id="IPR043502">
    <property type="entry name" value="DNA/RNA_pol_sf"/>
</dbReference>
<feature type="region of interest" description="Disordered" evidence="2">
    <location>
        <begin position="54"/>
        <end position="106"/>
    </location>
</feature>
<dbReference type="GO" id="GO:0003677">
    <property type="term" value="F:DNA binding"/>
    <property type="evidence" value="ECO:0007669"/>
    <property type="project" value="InterPro"/>
</dbReference>
<dbReference type="GO" id="GO:0005760">
    <property type="term" value="C:gamma DNA polymerase complex"/>
    <property type="evidence" value="ECO:0007669"/>
    <property type="project" value="InterPro"/>
</dbReference>
<protein>
    <recommendedName>
        <fullName evidence="1">Mitochondrial DNA polymerase catalytic subunit</fullName>
    </recommendedName>
</protein>
<comment type="caution">
    <text evidence="4">The sequence shown here is derived from an EMBL/GenBank/DDBJ whole genome shotgun (WGS) entry which is preliminary data.</text>
</comment>
<dbReference type="VEuPathDB" id="FungiDB:TREMEDRAFT_29880"/>
<dbReference type="InterPro" id="IPR001098">
    <property type="entry name" value="DNA-dir_DNA_pol_A_palm_dom"/>
</dbReference>
<dbReference type="InterPro" id="IPR041336">
    <property type="entry name" value="DNApol_Exo"/>
</dbReference>
<name>A0A4Q1BQ94_TREME</name>
<gene>
    <name evidence="4" type="ORF">M231_02767</name>
</gene>
<dbReference type="SMART" id="SM00482">
    <property type="entry name" value="POLAc"/>
    <property type="match status" value="1"/>
</dbReference>
<feature type="compositionally biased region" description="Low complexity" evidence="2">
    <location>
        <begin position="571"/>
        <end position="605"/>
    </location>
</feature>
<feature type="region of interest" description="Disordered" evidence="2">
    <location>
        <begin position="1390"/>
        <end position="1439"/>
    </location>
</feature>
<dbReference type="Gene3D" id="3.30.70.370">
    <property type="match status" value="1"/>
</dbReference>
<dbReference type="Gene3D" id="3.30.420.390">
    <property type="match status" value="2"/>
</dbReference>
<evidence type="ECO:0000313" key="4">
    <source>
        <dbReference type="EMBL" id="RXK39972.1"/>
    </source>
</evidence>